<accession>A0ABW3UP22</accession>
<organism evidence="1 2">
    <name type="scientific">Paenibacillus vulneris</name>
    <dbReference type="NCBI Taxonomy" id="1133364"/>
    <lineage>
        <taxon>Bacteria</taxon>
        <taxon>Bacillati</taxon>
        <taxon>Bacillota</taxon>
        <taxon>Bacilli</taxon>
        <taxon>Bacillales</taxon>
        <taxon>Paenibacillaceae</taxon>
        <taxon>Paenibacillus</taxon>
    </lineage>
</organism>
<dbReference type="RefSeq" id="WP_345588108.1">
    <property type="nucleotide sequence ID" value="NZ_BAABJG010000015.1"/>
</dbReference>
<comment type="caution">
    <text evidence="1">The sequence shown here is derived from an EMBL/GenBank/DDBJ whole genome shotgun (WGS) entry which is preliminary data.</text>
</comment>
<evidence type="ECO:0008006" key="3">
    <source>
        <dbReference type="Google" id="ProtNLM"/>
    </source>
</evidence>
<proteinExistence type="predicted"/>
<name>A0ABW3UP22_9BACL</name>
<evidence type="ECO:0000313" key="1">
    <source>
        <dbReference type="EMBL" id="MFD1222515.1"/>
    </source>
</evidence>
<keyword evidence="2" id="KW-1185">Reference proteome</keyword>
<dbReference type="Proteomes" id="UP001597180">
    <property type="component" value="Unassembled WGS sequence"/>
</dbReference>
<gene>
    <name evidence="1" type="ORF">ACFQ4B_20565</name>
</gene>
<reference evidence="2" key="1">
    <citation type="journal article" date="2019" name="Int. J. Syst. Evol. Microbiol.">
        <title>The Global Catalogue of Microorganisms (GCM) 10K type strain sequencing project: providing services to taxonomists for standard genome sequencing and annotation.</title>
        <authorList>
            <consortium name="The Broad Institute Genomics Platform"/>
            <consortium name="The Broad Institute Genome Sequencing Center for Infectious Disease"/>
            <person name="Wu L."/>
            <person name="Ma J."/>
        </authorList>
    </citation>
    <scope>NUCLEOTIDE SEQUENCE [LARGE SCALE GENOMIC DNA]</scope>
    <source>
        <strain evidence="2">CCUG 53270</strain>
    </source>
</reference>
<sequence length="231" mass="26864">MTVLTGKQATVPIDSTTLQSVLNKKFPMDSNHIISWNIRPIGKVKPESEVHRIHCSFMSGSASSRCTVILKILRPDSNRAVEEHYYYWKREALVYQSGILGHLPLSVRAPLCYLIEERHDGSIWIWLEDMDEKRLDQEWAEEDQLRIAYEIGKFNGAYVTCNSLPTGSFLCRSWMDSWVQTIEDYSLGRGEQEAIWYKHNLEEVNPHVSWERVRNRQFKNKAITGDTERSS</sequence>
<evidence type="ECO:0000313" key="2">
    <source>
        <dbReference type="Proteomes" id="UP001597180"/>
    </source>
</evidence>
<dbReference type="EMBL" id="JBHTLU010000031">
    <property type="protein sequence ID" value="MFD1222515.1"/>
    <property type="molecule type" value="Genomic_DNA"/>
</dbReference>
<protein>
    <recommendedName>
        <fullName evidence="3">Aminoglycoside phosphotransferase domain-containing protein</fullName>
    </recommendedName>
</protein>